<gene>
    <name evidence="2" type="ORF">M514_18306</name>
</gene>
<feature type="domain" description="Reverse transcriptase" evidence="1">
    <location>
        <begin position="34"/>
        <end position="291"/>
    </location>
</feature>
<dbReference type="InterPro" id="IPR043502">
    <property type="entry name" value="DNA/RNA_pol_sf"/>
</dbReference>
<dbReference type="PROSITE" id="PS50878">
    <property type="entry name" value="RT_POL"/>
    <property type="match status" value="1"/>
</dbReference>
<evidence type="ECO:0000313" key="2">
    <source>
        <dbReference type="EMBL" id="KFD69434.1"/>
    </source>
</evidence>
<dbReference type="Proteomes" id="UP000030758">
    <property type="component" value="Unassembled WGS sequence"/>
</dbReference>
<dbReference type="CDD" id="cd01650">
    <property type="entry name" value="RT_nLTR_like"/>
    <property type="match status" value="1"/>
</dbReference>
<evidence type="ECO:0000259" key="1">
    <source>
        <dbReference type="PROSITE" id="PS50878"/>
    </source>
</evidence>
<sequence>MKNGKATGADDLPSEFWKLCGPSGISWLTKLLNQITAHKQIPSAWKTSITIPIWKEKGDIADCSTYRPIRLTSHTLKILERIIDARLRDIIHITDNQHGFRKGSSTTDALHGIRLLMEKYREKNRTLHVAFLDLEKAFDTLPHSTIWFALREHNVPEKYVNWIKMIYKDATSRVSTSTGETETFPVTVGVYQGSALSPLLLITVMATVTRDLQTPYLHTMLYADDVVLMAESREELEEKVITWKDRLTLYGLKLNTGKTEYMEFGSQTPGTISVHEPLTKALTFKYLGSYLSHEGGVTTDVSAKIRTAWQKWKTLTGVSCNKKLPRKLKSKVYRTVIRPAVLYGSACWAITKKDEQRLSVMETTMLRRTIGISKLEHIPNETIRLSMGVAPIVDKVREKRLRWFGHVLRREDNHPLKRLLLHTEIEGKRPRGRPKLRWMDKVHTDLRQLCLTPDQAHDRCTWKNITRTADPA</sequence>
<proteinExistence type="predicted"/>
<reference evidence="2" key="1">
    <citation type="journal article" date="2014" name="Nat. Genet.">
        <title>Genome and transcriptome of the porcine whipworm Trichuris suis.</title>
        <authorList>
            <person name="Jex A.R."/>
            <person name="Nejsum P."/>
            <person name="Schwarz E.M."/>
            <person name="Hu L."/>
            <person name="Young N.D."/>
            <person name="Hall R.S."/>
            <person name="Korhonen P.K."/>
            <person name="Liao S."/>
            <person name="Thamsborg S."/>
            <person name="Xia J."/>
            <person name="Xu P."/>
            <person name="Wang S."/>
            <person name="Scheerlinck J.P."/>
            <person name="Hofmann A."/>
            <person name="Sternberg P.W."/>
            <person name="Wang J."/>
            <person name="Gasser R.B."/>
        </authorList>
    </citation>
    <scope>NUCLEOTIDE SEQUENCE [LARGE SCALE GENOMIC DNA]</scope>
    <source>
        <strain evidence="2">DCEP-RM93F</strain>
    </source>
</reference>
<name>A0A085NIY8_9BILA</name>
<dbReference type="EMBL" id="KL367495">
    <property type="protein sequence ID" value="KFD69434.1"/>
    <property type="molecule type" value="Genomic_DNA"/>
</dbReference>
<dbReference type="InterPro" id="IPR000477">
    <property type="entry name" value="RT_dom"/>
</dbReference>
<dbReference type="InterPro" id="IPR043128">
    <property type="entry name" value="Rev_trsase/Diguanyl_cyclase"/>
</dbReference>
<dbReference type="AlphaFoldDB" id="A0A085NIY8"/>
<dbReference type="Pfam" id="PF00078">
    <property type="entry name" value="RVT_1"/>
    <property type="match status" value="1"/>
</dbReference>
<dbReference type="PANTHER" id="PTHR47027">
    <property type="entry name" value="REVERSE TRANSCRIPTASE DOMAIN-CONTAINING PROTEIN"/>
    <property type="match status" value="1"/>
</dbReference>
<dbReference type="SUPFAM" id="SSF56672">
    <property type="entry name" value="DNA/RNA polymerases"/>
    <property type="match status" value="1"/>
</dbReference>
<accession>A0A085NIY8</accession>
<protein>
    <recommendedName>
        <fullName evidence="1">Reverse transcriptase domain-containing protein</fullName>
    </recommendedName>
</protein>
<dbReference type="PANTHER" id="PTHR47027:SF28">
    <property type="entry name" value="ENDONUCLEASE-REVERSE TRANSCRIPTASE"/>
    <property type="match status" value="1"/>
</dbReference>
<dbReference type="Gene3D" id="3.30.70.270">
    <property type="match status" value="1"/>
</dbReference>
<organism evidence="2">
    <name type="scientific">Trichuris suis</name>
    <name type="common">pig whipworm</name>
    <dbReference type="NCBI Taxonomy" id="68888"/>
    <lineage>
        <taxon>Eukaryota</taxon>
        <taxon>Metazoa</taxon>
        <taxon>Ecdysozoa</taxon>
        <taxon>Nematoda</taxon>
        <taxon>Enoplea</taxon>
        <taxon>Dorylaimia</taxon>
        <taxon>Trichinellida</taxon>
        <taxon>Trichuridae</taxon>
        <taxon>Trichuris</taxon>
    </lineage>
</organism>